<comment type="caution">
    <text evidence="1">The sequence shown here is derived from an EMBL/GenBank/DDBJ whole genome shotgun (WGS) entry which is preliminary data.</text>
</comment>
<accession>A0ABQ4S3K9</accession>
<keyword evidence="2" id="KW-1185">Reference proteome</keyword>
<dbReference type="RefSeq" id="WP_238245495.1">
    <property type="nucleotide sequence ID" value="NZ_BPQP01000059.1"/>
</dbReference>
<organism evidence="1 2">
    <name type="scientific">Methylobacterium iners</name>
    <dbReference type="NCBI Taxonomy" id="418707"/>
    <lineage>
        <taxon>Bacteria</taxon>
        <taxon>Pseudomonadati</taxon>
        <taxon>Pseudomonadota</taxon>
        <taxon>Alphaproteobacteria</taxon>
        <taxon>Hyphomicrobiales</taxon>
        <taxon>Methylobacteriaceae</taxon>
        <taxon>Methylobacterium</taxon>
    </lineage>
</organism>
<dbReference type="EMBL" id="BPQP01000059">
    <property type="protein sequence ID" value="GJD96393.1"/>
    <property type="molecule type" value="Genomic_DNA"/>
</dbReference>
<sequence length="98" mass="10742">MREHIRQDDAAPSGALAASVRRRQRYPVPRLYGRAAFAAAVEDGFTPDEVGRVLAGRRVVDAFPVWGGESVSSYAHRAVSEMMMAYVAQDDVAQDFAN</sequence>
<reference evidence="1" key="1">
    <citation type="journal article" date="2021" name="Front. Microbiol.">
        <title>Comprehensive Comparative Genomics and Phenotyping of Methylobacterium Species.</title>
        <authorList>
            <person name="Alessa O."/>
            <person name="Ogura Y."/>
            <person name="Fujitani Y."/>
            <person name="Takami H."/>
            <person name="Hayashi T."/>
            <person name="Sahin N."/>
            <person name="Tani A."/>
        </authorList>
    </citation>
    <scope>NUCLEOTIDE SEQUENCE</scope>
    <source>
        <strain evidence="1">DSM 19015</strain>
    </source>
</reference>
<protein>
    <submittedName>
        <fullName evidence="1">Uncharacterized protein</fullName>
    </submittedName>
</protein>
<evidence type="ECO:0000313" key="1">
    <source>
        <dbReference type="EMBL" id="GJD96393.1"/>
    </source>
</evidence>
<proteinExistence type="predicted"/>
<reference evidence="1" key="2">
    <citation type="submission" date="2021-08" db="EMBL/GenBank/DDBJ databases">
        <authorList>
            <person name="Tani A."/>
            <person name="Ola A."/>
            <person name="Ogura Y."/>
            <person name="Katsura K."/>
            <person name="Hayashi T."/>
        </authorList>
    </citation>
    <scope>NUCLEOTIDE SEQUENCE</scope>
    <source>
        <strain evidence="1">DSM 19015</strain>
    </source>
</reference>
<dbReference type="Proteomes" id="UP001055125">
    <property type="component" value="Unassembled WGS sequence"/>
</dbReference>
<name>A0ABQ4S3K9_9HYPH</name>
<evidence type="ECO:0000313" key="2">
    <source>
        <dbReference type="Proteomes" id="UP001055125"/>
    </source>
</evidence>
<gene>
    <name evidence="1" type="ORF">OCOJLMKI_3614</name>
</gene>